<evidence type="ECO:0000313" key="2">
    <source>
        <dbReference type="EMBL" id="ABZ01509.1"/>
    </source>
</evidence>
<dbReference type="RefSeq" id="WP_012274958.1">
    <property type="nucleotide sequence ID" value="NC_010332.1"/>
</dbReference>
<protein>
    <submittedName>
        <fullName evidence="2">Uncharacterized protein</fullName>
    </submittedName>
</protein>
<dbReference type="AlphaFoldDB" id="B0ZB88"/>
<geneLocation type="plasmid" evidence="2">
    <name>pTer331</name>
</geneLocation>
<name>B0ZB88_COLFT</name>
<sequence length="102" mass="11557">MTHQSQIQKQNTPAQASSKASVEAQNLKSYRIEASITNPETRTGHERGNLHDYHVAIDRTKANGRARNFWRQGYWVEVYDNETNELMAGPIDPDAALPSYIV</sequence>
<accession>B0ZB88</accession>
<feature type="region of interest" description="Disordered" evidence="1">
    <location>
        <begin position="1"/>
        <end position="24"/>
    </location>
</feature>
<keyword evidence="2" id="KW-0614">Plasmid</keyword>
<reference evidence="2" key="1">
    <citation type="journal article" date="2008" name="FEMS Microbiol. Ecol.">
        <title>Comparative genomics of the pIPO2/pSB102 family of environmental plasmids: sequence, evolution, and ecology of pTer331 isolated from Collimonas fungivorans Ter331.</title>
        <authorList>
            <person name="Mela F."/>
            <person name="Fritsche K."/>
            <person name="Boersma H."/>
            <person name="van Elsas J.D."/>
            <person name="Bartels D."/>
            <person name="Meyer F."/>
            <person name="de Boer W."/>
            <person name="van Veen J.A."/>
            <person name="Leveau J.H."/>
        </authorList>
    </citation>
    <scope>NUCLEOTIDE SEQUENCE [LARGE SCALE GENOMIC DNA]</scope>
    <source>
        <strain evidence="2">Ter331</strain>
        <plasmid evidence="2">pTer331</plasmid>
    </source>
</reference>
<evidence type="ECO:0000256" key="1">
    <source>
        <dbReference type="SAM" id="MobiDB-lite"/>
    </source>
</evidence>
<organism evidence="2">
    <name type="scientific">Collimonas fungivorans (strain Ter331)</name>
    <dbReference type="NCBI Taxonomy" id="1005048"/>
    <lineage>
        <taxon>Bacteria</taxon>
        <taxon>Pseudomonadati</taxon>
        <taxon>Pseudomonadota</taxon>
        <taxon>Betaproteobacteria</taxon>
        <taxon>Burkholderiales</taxon>
        <taxon>Oxalobacteraceae</taxon>
        <taxon>Collimonas</taxon>
    </lineage>
</organism>
<proteinExistence type="predicted"/>
<dbReference type="EMBL" id="EU315244">
    <property type="protein sequence ID" value="ABZ01509.1"/>
    <property type="molecule type" value="Genomic_DNA"/>
</dbReference>